<keyword evidence="3" id="KW-1185">Reference proteome</keyword>
<organism evidence="2 3">
    <name type="scientific">Ramularia collo-cygni</name>
    <dbReference type="NCBI Taxonomy" id="112498"/>
    <lineage>
        <taxon>Eukaryota</taxon>
        <taxon>Fungi</taxon>
        <taxon>Dikarya</taxon>
        <taxon>Ascomycota</taxon>
        <taxon>Pezizomycotina</taxon>
        <taxon>Dothideomycetes</taxon>
        <taxon>Dothideomycetidae</taxon>
        <taxon>Mycosphaerellales</taxon>
        <taxon>Mycosphaerellaceae</taxon>
        <taxon>Ramularia</taxon>
    </lineage>
</organism>
<accession>A0A2D3VQY5</accession>
<protein>
    <recommendedName>
        <fullName evidence="4">Invertebrate defensins family profile domain-containing protein</fullName>
    </recommendedName>
</protein>
<keyword evidence="1" id="KW-0732">Signal</keyword>
<feature type="signal peptide" evidence="1">
    <location>
        <begin position="1"/>
        <end position="18"/>
    </location>
</feature>
<evidence type="ECO:0000313" key="2">
    <source>
        <dbReference type="EMBL" id="CZT24638.1"/>
    </source>
</evidence>
<dbReference type="Proteomes" id="UP000225277">
    <property type="component" value="Unassembled WGS sequence"/>
</dbReference>
<proteinExistence type="predicted"/>
<evidence type="ECO:0008006" key="4">
    <source>
        <dbReference type="Google" id="ProtNLM"/>
    </source>
</evidence>
<feature type="chain" id="PRO_5013629116" description="Invertebrate defensins family profile domain-containing protein" evidence="1">
    <location>
        <begin position="19"/>
        <end position="98"/>
    </location>
</feature>
<dbReference type="EMBL" id="FJUY01000022">
    <property type="protein sequence ID" value="CZT24638.1"/>
    <property type="molecule type" value="Genomic_DNA"/>
</dbReference>
<dbReference type="RefSeq" id="XP_023631362.1">
    <property type="nucleotide sequence ID" value="XM_023775594.1"/>
</dbReference>
<dbReference type="AlphaFoldDB" id="A0A2D3VQY5"/>
<sequence length="98" mass="10385">MHFLKTIFLAASLSIALAAPTPSSMLEEKSATTLSDPPSVPAGLKIADNNLSANGDWNSICKSQYGDQICPAICSKLYNLPGKCVGGFFNWDKVCVCS</sequence>
<gene>
    <name evidence="2" type="ORF">RCC_10363</name>
</gene>
<evidence type="ECO:0000313" key="3">
    <source>
        <dbReference type="Proteomes" id="UP000225277"/>
    </source>
</evidence>
<name>A0A2D3VQY5_9PEZI</name>
<reference evidence="2 3" key="1">
    <citation type="submission" date="2016-03" db="EMBL/GenBank/DDBJ databases">
        <authorList>
            <person name="Ploux O."/>
        </authorList>
    </citation>
    <scope>NUCLEOTIDE SEQUENCE [LARGE SCALE GENOMIC DNA]</scope>
    <source>
        <strain evidence="2 3">URUG2</strain>
    </source>
</reference>
<dbReference type="GeneID" id="35605410"/>
<evidence type="ECO:0000256" key="1">
    <source>
        <dbReference type="SAM" id="SignalP"/>
    </source>
</evidence>